<dbReference type="Pfam" id="PF04317">
    <property type="entry name" value="DUF463"/>
    <property type="match status" value="1"/>
</dbReference>
<reference evidence="2" key="1">
    <citation type="submission" date="2016-10" db="EMBL/GenBank/DDBJ databases">
        <title>Rodentibacter gen. nov. and new species.</title>
        <authorList>
            <person name="Christensen H."/>
        </authorList>
    </citation>
    <scope>NUCLEOTIDE SEQUENCE [LARGE SCALE GENOMIC DNA]</scope>
    <source>
        <strain evidence="2">Ppn152</strain>
    </source>
</reference>
<accession>A0A1V3KKM2</accession>
<dbReference type="SUPFAM" id="SSF52540">
    <property type="entry name" value="P-loop containing nucleoside triphosphate hydrolases"/>
    <property type="match status" value="1"/>
</dbReference>
<proteinExistence type="predicted"/>
<organism evidence="1 2">
    <name type="scientific">Rodentibacter caecimuris</name>
    <dbReference type="NCBI Taxonomy" id="1796644"/>
    <lineage>
        <taxon>Bacteria</taxon>
        <taxon>Pseudomonadati</taxon>
        <taxon>Pseudomonadota</taxon>
        <taxon>Gammaproteobacteria</taxon>
        <taxon>Pasteurellales</taxon>
        <taxon>Pasteurellaceae</taxon>
        <taxon>Rodentibacter</taxon>
    </lineage>
</organism>
<dbReference type="InterPro" id="IPR007413">
    <property type="entry name" value="YcjX-like"/>
</dbReference>
<dbReference type="AlphaFoldDB" id="A0A1V3KKM2"/>
<dbReference type="PIRSF" id="PIRSF019381">
    <property type="entry name" value="YcjX"/>
    <property type="match status" value="1"/>
</dbReference>
<dbReference type="PANTHER" id="PTHR38605">
    <property type="entry name" value="ATPASE-RELATED"/>
    <property type="match status" value="1"/>
</dbReference>
<dbReference type="InterPro" id="IPR027417">
    <property type="entry name" value="P-loop_NTPase"/>
</dbReference>
<dbReference type="PANTHER" id="PTHR38605:SF1">
    <property type="entry name" value="ATPASE"/>
    <property type="match status" value="1"/>
</dbReference>
<evidence type="ECO:0008006" key="3">
    <source>
        <dbReference type="Google" id="ProtNLM"/>
    </source>
</evidence>
<evidence type="ECO:0000313" key="1">
    <source>
        <dbReference type="EMBL" id="OOF78211.1"/>
    </source>
</evidence>
<evidence type="ECO:0000313" key="2">
    <source>
        <dbReference type="Proteomes" id="UP000189114"/>
    </source>
</evidence>
<dbReference type="Proteomes" id="UP000189114">
    <property type="component" value="Unassembled WGS sequence"/>
</dbReference>
<sequence length="476" mass="55021">MFNIFSKELNQIINRGFDRTLRLAVTGLSRSGKTTFITSLINQLLSVNQVSHNTLPLFEAANGAIIAVKRVPQQNLNVPRFDYEANLADLYRTPPQWCQSTRGVSETRLAIRFQRQSGLLRHLKERGTLYLDIFDYPGEWLLDLPLLDLDFEQWSLEQAQIHQGMRAELTQSWLEDVKKLDLTAVVNEEVLAKLAKAYTAYLHQCKAQGMQFIQPGRFVLPGELDGAPVLQFFPLLHLTQAQWKKLKKEAKPNSYFAVLNKRYDYYRNSVVKGFYENYFSTFDRQVILADCLTPLNHSRQAFLDMQRGLNQLFKNFHYGKRNFLNRLFSPRIDKLMFIATKADHITSDQIPNLVSLMRQLVQEGGRHVEFEGIETEYTAIAAIRATKQVIVNQNGKQIRAIQGVRTQDKRLITLYPGSVPSKLPNQEFWQKQPHFTENAAHFEFDSFDPQPLEQGEPIPHLRMDAVLQFLLGDRFD</sequence>
<dbReference type="EMBL" id="MLAE01000029">
    <property type="protein sequence ID" value="OOF78211.1"/>
    <property type="molecule type" value="Genomic_DNA"/>
</dbReference>
<gene>
    <name evidence="1" type="ORF">BKG96_06580</name>
</gene>
<name>A0A1V3KKM2_9PAST</name>
<protein>
    <recommendedName>
        <fullName evidence="3">Nucleoside triphosphate hydrolase</fullName>
    </recommendedName>
</protein>
<comment type="caution">
    <text evidence="1">The sequence shown here is derived from an EMBL/GenBank/DDBJ whole genome shotgun (WGS) entry which is preliminary data.</text>
</comment>
<dbReference type="RefSeq" id="WP_077586828.1">
    <property type="nucleotide sequence ID" value="NZ_MLAE01000029.1"/>
</dbReference>